<evidence type="ECO:0000259" key="9">
    <source>
        <dbReference type="Pfam" id="PF10502"/>
    </source>
</evidence>
<evidence type="ECO:0000256" key="3">
    <source>
        <dbReference type="ARBA" id="ARBA00013208"/>
    </source>
</evidence>
<dbReference type="EMBL" id="CP072943">
    <property type="protein sequence ID" value="QTX31685.1"/>
    <property type="molecule type" value="Genomic_DNA"/>
</dbReference>
<keyword evidence="11" id="KW-1185">Reference proteome</keyword>
<dbReference type="SUPFAM" id="SSF51306">
    <property type="entry name" value="LexA/Signal peptidase"/>
    <property type="match status" value="1"/>
</dbReference>
<dbReference type="PROSITE" id="PS00501">
    <property type="entry name" value="SPASE_I_1"/>
    <property type="match status" value="1"/>
</dbReference>
<dbReference type="PRINTS" id="PR00727">
    <property type="entry name" value="LEADERPTASE"/>
</dbReference>
<dbReference type="RefSeq" id="WP_274372857.1">
    <property type="nucleotide sequence ID" value="NZ_CP072943.1"/>
</dbReference>
<evidence type="ECO:0000256" key="2">
    <source>
        <dbReference type="ARBA" id="ARBA00009370"/>
    </source>
</evidence>
<dbReference type="GO" id="GO:0006465">
    <property type="term" value="P:signal peptide processing"/>
    <property type="evidence" value="ECO:0007669"/>
    <property type="project" value="InterPro"/>
</dbReference>
<dbReference type="AlphaFoldDB" id="A0A9Q7AGN2"/>
<dbReference type="PROSITE" id="PS00761">
    <property type="entry name" value="SPASE_I_3"/>
    <property type="match status" value="1"/>
</dbReference>
<feature type="active site" evidence="6">
    <location>
        <position position="38"/>
    </location>
</feature>
<sequence>MAVKPWWRETLETILWALALALILRTFVVQAFWIPSGSMIPTLEVGDRVLVAKFWYRFSDPARGQIAVFKYPMDPRRDFVKRIIALPGDVVELKEGTVFVNGSPQTEPYVKNRDFFEMPPVKIPEGSYFCMGDNRPNSQDSRFWGFVPQNYLKGPVFVRYWPLDRLGRVE</sequence>
<dbReference type="GO" id="GO:0004252">
    <property type="term" value="F:serine-type endopeptidase activity"/>
    <property type="evidence" value="ECO:0007669"/>
    <property type="project" value="InterPro"/>
</dbReference>
<dbReference type="InterPro" id="IPR036286">
    <property type="entry name" value="LexA/Signal_pep-like_sf"/>
</dbReference>
<dbReference type="PANTHER" id="PTHR43390">
    <property type="entry name" value="SIGNAL PEPTIDASE I"/>
    <property type="match status" value="1"/>
</dbReference>
<dbReference type="PROSITE" id="PS00760">
    <property type="entry name" value="SPASE_I_2"/>
    <property type="match status" value="1"/>
</dbReference>
<organism evidence="10 11">
    <name type="scientific">Aminithiophilus ramosus</name>
    <dbReference type="NCBI Taxonomy" id="3029084"/>
    <lineage>
        <taxon>Bacteria</taxon>
        <taxon>Thermotogati</taxon>
        <taxon>Synergistota</taxon>
        <taxon>Synergistia</taxon>
        <taxon>Synergistales</taxon>
        <taxon>Aminithiophilaceae</taxon>
        <taxon>Aminithiophilus</taxon>
    </lineage>
</organism>
<evidence type="ECO:0000256" key="7">
    <source>
        <dbReference type="RuleBase" id="RU003993"/>
    </source>
</evidence>
<feature type="active site" evidence="6">
    <location>
        <position position="81"/>
    </location>
</feature>
<evidence type="ECO:0000256" key="4">
    <source>
        <dbReference type="ARBA" id="ARBA00022670"/>
    </source>
</evidence>
<dbReference type="EC" id="3.4.21.89" evidence="3 7"/>
<comment type="subcellular location">
    <subcellularLocation>
        <location evidence="8">Membrane</location>
        <topology evidence="8">Single-pass type II membrane protein</topology>
    </subcellularLocation>
</comment>
<dbReference type="Pfam" id="PF10502">
    <property type="entry name" value="Peptidase_S26"/>
    <property type="match status" value="1"/>
</dbReference>
<dbReference type="Gene3D" id="2.10.109.10">
    <property type="entry name" value="Umud Fragment, subunit A"/>
    <property type="match status" value="1"/>
</dbReference>
<comment type="catalytic activity">
    <reaction evidence="1 7">
        <text>Cleavage of hydrophobic, N-terminal signal or leader sequences from secreted and periplasmic proteins.</text>
        <dbReference type="EC" id="3.4.21.89"/>
    </reaction>
</comment>
<evidence type="ECO:0000256" key="5">
    <source>
        <dbReference type="ARBA" id="ARBA00022801"/>
    </source>
</evidence>
<evidence type="ECO:0000313" key="10">
    <source>
        <dbReference type="EMBL" id="QTX31685.1"/>
    </source>
</evidence>
<protein>
    <recommendedName>
        <fullName evidence="3 7">Signal peptidase I</fullName>
        <ecNumber evidence="3 7">3.4.21.89</ecNumber>
    </recommendedName>
</protein>
<dbReference type="GO" id="GO:0016020">
    <property type="term" value="C:membrane"/>
    <property type="evidence" value="ECO:0007669"/>
    <property type="project" value="UniProtKB-SubCell"/>
</dbReference>
<keyword evidence="4 7" id="KW-0645">Protease</keyword>
<dbReference type="GO" id="GO:0009003">
    <property type="term" value="F:signal peptidase activity"/>
    <property type="evidence" value="ECO:0007669"/>
    <property type="project" value="UniProtKB-EC"/>
</dbReference>
<keyword evidence="5 7" id="KW-0378">Hydrolase</keyword>
<dbReference type="InterPro" id="IPR019758">
    <property type="entry name" value="Pept_S26A_signal_pept_1_CS"/>
</dbReference>
<dbReference type="Proteomes" id="UP000671879">
    <property type="component" value="Chromosome"/>
</dbReference>
<accession>A0A9Q7AGN2</accession>
<evidence type="ECO:0000256" key="8">
    <source>
        <dbReference type="RuleBase" id="RU362042"/>
    </source>
</evidence>
<dbReference type="InterPro" id="IPR019756">
    <property type="entry name" value="Pept_S26A_signal_pept_1_Ser-AS"/>
</dbReference>
<proteinExistence type="inferred from homology"/>
<comment type="similarity">
    <text evidence="2 8">Belongs to the peptidase S26 family.</text>
</comment>
<evidence type="ECO:0000313" key="11">
    <source>
        <dbReference type="Proteomes" id="UP000671879"/>
    </source>
</evidence>
<dbReference type="InterPro" id="IPR019533">
    <property type="entry name" value="Peptidase_S26"/>
</dbReference>
<dbReference type="PANTHER" id="PTHR43390:SF1">
    <property type="entry name" value="CHLOROPLAST PROCESSING PEPTIDASE"/>
    <property type="match status" value="1"/>
</dbReference>
<dbReference type="CDD" id="cd06530">
    <property type="entry name" value="S26_SPase_I"/>
    <property type="match status" value="1"/>
</dbReference>
<dbReference type="NCBIfam" id="TIGR02227">
    <property type="entry name" value="sigpep_I_bact"/>
    <property type="match status" value="1"/>
</dbReference>
<evidence type="ECO:0000256" key="1">
    <source>
        <dbReference type="ARBA" id="ARBA00000677"/>
    </source>
</evidence>
<dbReference type="InterPro" id="IPR000223">
    <property type="entry name" value="Pept_S26A_signal_pept_1"/>
</dbReference>
<evidence type="ECO:0000256" key="6">
    <source>
        <dbReference type="PIRSR" id="PIRSR600223-1"/>
    </source>
</evidence>
<name>A0A9Q7AGN2_9BACT</name>
<dbReference type="KEGG" id="aram:KAR29_10020"/>
<gene>
    <name evidence="10" type="primary">lepB</name>
    <name evidence="10" type="ORF">KAR29_10020</name>
</gene>
<feature type="domain" description="Peptidase S26" evidence="9">
    <location>
        <begin position="7"/>
        <end position="161"/>
    </location>
</feature>
<dbReference type="InterPro" id="IPR019757">
    <property type="entry name" value="Pept_S26A_signal_pept_1_Lys-AS"/>
</dbReference>
<reference evidence="11" key="1">
    <citation type="submission" date="2021-04" db="EMBL/GenBank/DDBJ databases">
        <title>A novel Synergistetes isolate from a pyrite-forming mixed culture.</title>
        <authorList>
            <person name="Bunk B."/>
            <person name="Sproer C."/>
            <person name="Spring S."/>
            <person name="Pester M."/>
        </authorList>
    </citation>
    <scope>NUCLEOTIDE SEQUENCE [LARGE SCALE GENOMIC DNA]</scope>
    <source>
        <strain evidence="11">J.5.4.2-T.3.5.2</strain>
    </source>
</reference>